<sequence length="75" mass="8553">KYRFVGQNFDSKSLFSVRLYEIRKRNCKASVSIYRPLLSTAYGKHTETYQIKLIIKPKLALSAQGLCRQAVNNGA</sequence>
<protein>
    <submittedName>
        <fullName evidence="1">TPT1</fullName>
    </submittedName>
</protein>
<accession>Q24979</accession>
<dbReference type="AlphaFoldDB" id="Q24979"/>
<dbReference type="EMBL" id="L11576">
    <property type="protein sequence ID" value="AAA29157.1"/>
    <property type="molecule type" value="Genomic_DNA"/>
</dbReference>
<evidence type="ECO:0000313" key="1">
    <source>
        <dbReference type="EMBL" id="AAA29157.1"/>
    </source>
</evidence>
<feature type="non-terminal residue" evidence="1">
    <location>
        <position position="1"/>
    </location>
</feature>
<name>Q24979_GIAIN</name>
<reference evidence="1" key="1">
    <citation type="submission" date="1993-06" db="EMBL/GenBank/DDBJ databases">
        <title>A porin-like transporter identified in the parasitic protozoan Giardia intestinalis by complementation in nucleoside transport deficient Escherichia coli.</title>
        <authorList>
            <person name="Davey R.A."/>
            <person name="Mayrhofer G."/>
            <person name="Ey P.L."/>
        </authorList>
    </citation>
    <scope>NUCLEOTIDE SEQUENCE</scope>
    <source>
        <strain evidence="1">Ad-1</strain>
    </source>
</reference>
<gene>
    <name evidence="1" type="primary">tpt1</name>
</gene>
<proteinExistence type="predicted"/>
<organism evidence="1">
    <name type="scientific">Giardia intestinalis</name>
    <name type="common">Giardia lamblia</name>
    <dbReference type="NCBI Taxonomy" id="5741"/>
    <lineage>
        <taxon>Eukaryota</taxon>
        <taxon>Metamonada</taxon>
        <taxon>Diplomonadida</taxon>
        <taxon>Hexamitidae</taxon>
        <taxon>Giardiinae</taxon>
        <taxon>Giardia</taxon>
    </lineage>
</organism>